<organism evidence="1">
    <name type="scientific">virus sp. ct5rm7</name>
    <dbReference type="NCBI Taxonomy" id="2827298"/>
    <lineage>
        <taxon>Viruses</taxon>
    </lineage>
</organism>
<sequence length="33" mass="3720">MIPCRNSKPSFLSAATLLKRVPGRTLTVRPVFY</sequence>
<proteinExistence type="predicted"/>
<dbReference type="EMBL" id="BK059103">
    <property type="protein sequence ID" value="DAE30255.1"/>
    <property type="molecule type" value="Genomic_DNA"/>
</dbReference>
<evidence type="ECO:0000313" key="1">
    <source>
        <dbReference type="EMBL" id="DAE30255.1"/>
    </source>
</evidence>
<name>A0A8S5RFW2_9VIRU</name>
<reference evidence="1" key="1">
    <citation type="journal article" date="2021" name="Proc. Natl. Acad. Sci. U.S.A.">
        <title>A Catalog of Tens of Thousands of Viruses from Human Metagenomes Reveals Hidden Associations with Chronic Diseases.</title>
        <authorList>
            <person name="Tisza M.J."/>
            <person name="Buck C.B."/>
        </authorList>
    </citation>
    <scope>NUCLEOTIDE SEQUENCE</scope>
    <source>
        <strain evidence="1">Ct5rm7</strain>
    </source>
</reference>
<accession>A0A8S5RFW2</accession>
<protein>
    <submittedName>
        <fullName evidence="1">Uncharacterized protein</fullName>
    </submittedName>
</protein>